<feature type="compositionally biased region" description="Acidic residues" evidence="1">
    <location>
        <begin position="332"/>
        <end position="351"/>
    </location>
</feature>
<evidence type="ECO:0000313" key="2">
    <source>
        <dbReference type="EMBL" id="GFY36058.1"/>
    </source>
</evidence>
<evidence type="ECO:0000256" key="1">
    <source>
        <dbReference type="SAM" id="MobiDB-lite"/>
    </source>
</evidence>
<dbReference type="AlphaFoldDB" id="A0A8X6WJ43"/>
<feature type="region of interest" description="Disordered" evidence="1">
    <location>
        <begin position="329"/>
        <end position="351"/>
    </location>
</feature>
<evidence type="ECO:0000313" key="3">
    <source>
        <dbReference type="Proteomes" id="UP000887159"/>
    </source>
</evidence>
<keyword evidence="3" id="KW-1185">Reference proteome</keyword>
<accession>A0A8X6WJ43</accession>
<proteinExistence type="predicted"/>
<dbReference type="EMBL" id="BMAU01021435">
    <property type="protein sequence ID" value="GFY36058.1"/>
    <property type="molecule type" value="Genomic_DNA"/>
</dbReference>
<gene>
    <name evidence="2" type="primary">evm_009189</name>
    <name evidence="2" type="ORF">TNCV_4844301</name>
</gene>
<dbReference type="PANTHER" id="PTHR46704:SF9">
    <property type="entry name" value="BHLH DOMAIN-CONTAINING PROTEIN"/>
    <property type="match status" value="1"/>
</dbReference>
<dbReference type="Proteomes" id="UP000887159">
    <property type="component" value="Unassembled WGS sequence"/>
</dbReference>
<reference evidence="2" key="1">
    <citation type="submission" date="2020-08" db="EMBL/GenBank/DDBJ databases">
        <title>Multicomponent nature underlies the extraordinary mechanical properties of spider dragline silk.</title>
        <authorList>
            <person name="Kono N."/>
            <person name="Nakamura H."/>
            <person name="Mori M."/>
            <person name="Yoshida Y."/>
            <person name="Ohtoshi R."/>
            <person name="Malay A.D."/>
            <person name="Moran D.A.P."/>
            <person name="Tomita M."/>
            <person name="Numata K."/>
            <person name="Arakawa K."/>
        </authorList>
    </citation>
    <scope>NUCLEOTIDE SEQUENCE</scope>
</reference>
<sequence>MVSKYSTRRIDVIFDQYMYPSIKDSERCLRHEASLIDYIISGPDQVRPSDFAKELKNTKFKEALVGFFEKHWCSEEMKSFIGNRKIHMNFRNCQSYQVVDEKIQSNINEDLCCTSHEEADTKIIYHACNVAEKSNIVIRGFDTDILIIMIGNMKNLKNSNSNIWMLNGTGNNERKEKTFLCVKKNTIFQEAFATIGDEDLTEGQLQDLFNVIQQFTCQLYNAKKSKDVDDGRFQLFVSSYKASDVHENFTKKVQHFDATSIPPCKSELYQQFLRAHYISTIWKNAYKKQPSTLEPLEYGWIEQDNTFILKWFEGDQLPSFVSDLITNIPESDSIDDEDDSYNDEHYPDDDE</sequence>
<name>A0A8X6WJ43_TRICX</name>
<organism evidence="2 3">
    <name type="scientific">Trichonephila clavipes</name>
    <name type="common">Golden silk orbweaver</name>
    <name type="synonym">Nephila clavipes</name>
    <dbReference type="NCBI Taxonomy" id="2585209"/>
    <lineage>
        <taxon>Eukaryota</taxon>
        <taxon>Metazoa</taxon>
        <taxon>Ecdysozoa</taxon>
        <taxon>Arthropoda</taxon>
        <taxon>Chelicerata</taxon>
        <taxon>Arachnida</taxon>
        <taxon>Araneae</taxon>
        <taxon>Araneomorphae</taxon>
        <taxon>Entelegynae</taxon>
        <taxon>Araneoidea</taxon>
        <taxon>Nephilidae</taxon>
        <taxon>Trichonephila</taxon>
    </lineage>
</organism>
<dbReference type="PANTHER" id="PTHR46704">
    <property type="entry name" value="CXC DOMAIN-CONTAINING PROTEIN-RELATED"/>
    <property type="match status" value="1"/>
</dbReference>
<comment type="caution">
    <text evidence="2">The sequence shown here is derived from an EMBL/GenBank/DDBJ whole genome shotgun (WGS) entry which is preliminary data.</text>
</comment>
<protein>
    <submittedName>
        <fullName evidence="2">Uncharacterized protein</fullName>
    </submittedName>
</protein>